<sequence length="468" mass="51638">MAAGIGKNDLNHLYAIARRIEMGNKEPIRDVLVEQIFQYSQKIAEEVTKTNENKRMDWDNKLDDILTSRYLGFPIMLAMLGVVFWITIAGANVPSDLLASGFGWLEGKLTALFMWAGAPAWLHGILVLGLFRGVSWVVSVMLPPMAIFFPLFALLEDFGYLPRVAFNLDRLFKRAGGHGKQSLTMAMGFGCNAAGIVSCRIIESPRERMIAILTNNFVPCNGRWPTLILMSSLFMTAAVGTGESITVAALIVVGMVLFGIMMTLFVSWALSKTLLRGVPSHFTLELPPYRKPQVVRTFVRSVFDKTLFVLKRAVITAAPAGVITWLLANITVGEQSMLAHAVNWLQPFGHAIGLDGYILMAFILGLPANEIVVPILIMAYMASGAMLELEDLSALKALFLEHGWTWLTALNVMLFSLLHYPCGTTLYTIAKETKSAKWTVLAALIPLSIAIVVCFVVTQIVRYFGWVA</sequence>
<dbReference type="InterPro" id="IPR011640">
    <property type="entry name" value="Fe2_transport_prot_B_C"/>
</dbReference>
<dbReference type="GeneID" id="97140103"/>
<keyword evidence="1" id="KW-1133">Transmembrane helix</keyword>
<feature type="transmembrane region" description="Helical" evidence="1">
    <location>
        <begin position="136"/>
        <end position="155"/>
    </location>
</feature>
<feature type="transmembrane region" description="Helical" evidence="1">
    <location>
        <begin position="224"/>
        <end position="241"/>
    </location>
</feature>
<dbReference type="RefSeq" id="WP_057900059.1">
    <property type="nucleotide sequence ID" value="NZ_CP080764.1"/>
</dbReference>
<feature type="transmembrane region" description="Helical" evidence="1">
    <location>
        <begin position="409"/>
        <end position="429"/>
    </location>
</feature>
<protein>
    <submittedName>
        <fullName evidence="5">Ferrous iron transport protein B</fullName>
    </submittedName>
    <submittedName>
        <fullName evidence="4">Ferrous iron transporter B</fullName>
    </submittedName>
</protein>
<dbReference type="GO" id="GO:0005886">
    <property type="term" value="C:plasma membrane"/>
    <property type="evidence" value="ECO:0007669"/>
    <property type="project" value="TreeGrafter"/>
</dbReference>
<feature type="transmembrane region" description="Helical" evidence="1">
    <location>
        <begin position="247"/>
        <end position="270"/>
    </location>
</feature>
<evidence type="ECO:0000313" key="4">
    <source>
        <dbReference type="EMBL" id="QYY43082.1"/>
    </source>
</evidence>
<reference evidence="4 7" key="2">
    <citation type="submission" date="2021-08" db="EMBL/GenBank/DDBJ databases">
        <title>Complete genome sequence of the strain Aneurinibacillus thermoaerophilus CCM 8960.</title>
        <authorList>
            <person name="Musilova J."/>
            <person name="Kourilova X."/>
            <person name="Pernicova I."/>
            <person name="Bezdicek M."/>
            <person name="Lengerova M."/>
            <person name="Obruca S."/>
            <person name="Sedlar K."/>
        </authorList>
    </citation>
    <scope>NUCLEOTIDE SEQUENCE [LARGE SCALE GENOMIC DNA]</scope>
    <source>
        <strain evidence="4 7">CCM 8960</strain>
    </source>
</reference>
<dbReference type="EMBL" id="CP080764">
    <property type="protein sequence ID" value="QYY43082.1"/>
    <property type="molecule type" value="Genomic_DNA"/>
</dbReference>
<dbReference type="AlphaFoldDB" id="A0A1G8DG33"/>
<keyword evidence="1" id="KW-0472">Membrane</keyword>
<evidence type="ECO:0000259" key="3">
    <source>
        <dbReference type="Pfam" id="PF07670"/>
    </source>
</evidence>
<dbReference type="InterPro" id="IPR011642">
    <property type="entry name" value="Gate_dom"/>
</dbReference>
<dbReference type="Pfam" id="PF07664">
    <property type="entry name" value="FeoB_C"/>
    <property type="match status" value="1"/>
</dbReference>
<reference evidence="5 6" key="1">
    <citation type="submission" date="2016-10" db="EMBL/GenBank/DDBJ databases">
        <authorList>
            <person name="de Groot N.N."/>
        </authorList>
    </citation>
    <scope>NUCLEOTIDE SEQUENCE [LARGE SCALE GENOMIC DNA]</scope>
    <source>
        <strain evidence="5 6">L 420-91</strain>
    </source>
</reference>
<feature type="transmembrane region" description="Helical" evidence="1">
    <location>
        <begin position="313"/>
        <end position="332"/>
    </location>
</feature>
<keyword evidence="7" id="KW-1185">Reference proteome</keyword>
<evidence type="ECO:0000259" key="2">
    <source>
        <dbReference type="Pfam" id="PF07664"/>
    </source>
</evidence>
<accession>A0A1G8DG33</accession>
<feature type="transmembrane region" description="Helical" evidence="1">
    <location>
        <begin position="111"/>
        <end position="131"/>
    </location>
</feature>
<dbReference type="Proteomes" id="UP000826616">
    <property type="component" value="Chromosome"/>
</dbReference>
<dbReference type="Pfam" id="PF07670">
    <property type="entry name" value="Gate"/>
    <property type="match status" value="2"/>
</dbReference>
<feature type="transmembrane region" description="Helical" evidence="1">
    <location>
        <begin position="344"/>
        <end position="364"/>
    </location>
</feature>
<feature type="transmembrane region" description="Helical" evidence="1">
    <location>
        <begin position="441"/>
        <end position="465"/>
    </location>
</feature>
<dbReference type="PANTHER" id="PTHR43185">
    <property type="entry name" value="FERROUS IRON TRANSPORT PROTEIN B"/>
    <property type="match status" value="1"/>
</dbReference>
<dbReference type="Proteomes" id="UP000198956">
    <property type="component" value="Unassembled WGS sequence"/>
</dbReference>
<organism evidence="5 6">
    <name type="scientific">Aneurinibacillus thermoaerophilus</name>
    <dbReference type="NCBI Taxonomy" id="143495"/>
    <lineage>
        <taxon>Bacteria</taxon>
        <taxon>Bacillati</taxon>
        <taxon>Bacillota</taxon>
        <taxon>Bacilli</taxon>
        <taxon>Bacillales</taxon>
        <taxon>Paenibacillaceae</taxon>
        <taxon>Aneurinibacillus group</taxon>
        <taxon>Aneurinibacillus</taxon>
    </lineage>
</organism>
<dbReference type="GO" id="GO:0015093">
    <property type="term" value="F:ferrous iron transmembrane transporter activity"/>
    <property type="evidence" value="ECO:0007669"/>
    <property type="project" value="InterPro"/>
</dbReference>
<feature type="transmembrane region" description="Helical" evidence="1">
    <location>
        <begin position="183"/>
        <end position="203"/>
    </location>
</feature>
<dbReference type="EMBL" id="FNDE01000033">
    <property type="protein sequence ID" value="SDH56685.1"/>
    <property type="molecule type" value="Genomic_DNA"/>
</dbReference>
<feature type="domain" description="Nucleoside transporter/FeoB GTPase Gate" evidence="3">
    <location>
        <begin position="311"/>
        <end position="434"/>
    </location>
</feature>
<dbReference type="InterPro" id="IPR050860">
    <property type="entry name" value="FeoB_GTPase"/>
</dbReference>
<evidence type="ECO:0000256" key="1">
    <source>
        <dbReference type="SAM" id="Phobius"/>
    </source>
</evidence>
<name>A0A1G8DG33_ANETH</name>
<evidence type="ECO:0000313" key="6">
    <source>
        <dbReference type="Proteomes" id="UP000198956"/>
    </source>
</evidence>
<feature type="transmembrane region" description="Helical" evidence="1">
    <location>
        <begin position="371"/>
        <end position="389"/>
    </location>
</feature>
<feature type="domain" description="Nucleoside transporter/FeoB GTPase Gate" evidence="3">
    <location>
        <begin position="139"/>
        <end position="230"/>
    </location>
</feature>
<dbReference type="PANTHER" id="PTHR43185:SF2">
    <property type="entry name" value="FERROUS IRON TRANSPORT PROTEIN B"/>
    <property type="match status" value="1"/>
</dbReference>
<evidence type="ECO:0000313" key="5">
    <source>
        <dbReference type="EMBL" id="SDH56685.1"/>
    </source>
</evidence>
<proteinExistence type="predicted"/>
<feature type="domain" description="Ferrous iron transport protein B C-terminal" evidence="2">
    <location>
        <begin position="252"/>
        <end position="300"/>
    </location>
</feature>
<gene>
    <name evidence="4" type="ORF">K3F53_01850</name>
    <name evidence="5" type="ORF">SAMN04489735_10337</name>
</gene>
<evidence type="ECO:0000313" key="7">
    <source>
        <dbReference type="Proteomes" id="UP000826616"/>
    </source>
</evidence>
<feature type="transmembrane region" description="Helical" evidence="1">
    <location>
        <begin position="70"/>
        <end position="91"/>
    </location>
</feature>
<keyword evidence="1" id="KW-0812">Transmembrane</keyword>